<gene>
    <name evidence="1" type="ORF">ETAA1_15320</name>
</gene>
<sequence>MDDLTAALARLAAWAEPKLRADAELAAAVAAVARAVAGWAEPEPVVVPVVVAPPVVPPPPPPVVPIADLPPLRFHLDAPHPTPAPIGPQHDDRDLPLVPPPLVADRCRVKGEACKLVARRLAGSPGTRDHAAETALQARAGALPDCNLWMLNHEPVVTAARAWEDLAGAYSAAADALLLLHAWEQSPGPNADRLAPKVLGLAAEAQSVLLYAVADVRDVRMDYDQVQLFARVRTTARDRQIYISKFLKRDDRADPASWPDVAARVADLRGQFQTVGDRDKHRVKALNNLRFKLGRLRERPDESAGEWPRVLELVDELVAAGLPPSHADLRDWVLPVIEDVPDDPPPSANVALVLREIDRYVEGRPDAEPPARPHRPSVEVAEVADLLRGREIVLIGGQARPVHKAALMRAFGFADVRWLVRPEHTSFTVFEPDIARPEVALVLLAIRWSNHDYDNIKEYCDAYGKPLIRLPGGYNANQVAHHILAQAGTRLRAARAAAG</sequence>
<accession>A0A517XQ37</accession>
<organism evidence="1 2">
    <name type="scientific">Urbifossiella limnaea</name>
    <dbReference type="NCBI Taxonomy" id="2528023"/>
    <lineage>
        <taxon>Bacteria</taxon>
        <taxon>Pseudomonadati</taxon>
        <taxon>Planctomycetota</taxon>
        <taxon>Planctomycetia</taxon>
        <taxon>Gemmatales</taxon>
        <taxon>Gemmataceae</taxon>
        <taxon>Urbifossiella</taxon>
    </lineage>
</organism>
<evidence type="ECO:0000313" key="2">
    <source>
        <dbReference type="Proteomes" id="UP000319576"/>
    </source>
</evidence>
<keyword evidence="2" id="KW-1185">Reference proteome</keyword>
<evidence type="ECO:0008006" key="3">
    <source>
        <dbReference type="Google" id="ProtNLM"/>
    </source>
</evidence>
<proteinExistence type="predicted"/>
<dbReference type="Proteomes" id="UP000319576">
    <property type="component" value="Chromosome"/>
</dbReference>
<dbReference type="EMBL" id="CP036273">
    <property type="protein sequence ID" value="QDU19602.1"/>
    <property type="molecule type" value="Genomic_DNA"/>
</dbReference>
<dbReference type="RefSeq" id="WP_202920731.1">
    <property type="nucleotide sequence ID" value="NZ_CP036273.1"/>
</dbReference>
<evidence type="ECO:0000313" key="1">
    <source>
        <dbReference type="EMBL" id="QDU19602.1"/>
    </source>
</evidence>
<dbReference type="AlphaFoldDB" id="A0A517XQ37"/>
<dbReference type="KEGG" id="uli:ETAA1_15320"/>
<reference evidence="1 2" key="1">
    <citation type="submission" date="2019-02" db="EMBL/GenBank/DDBJ databases">
        <title>Deep-cultivation of Planctomycetes and their phenomic and genomic characterization uncovers novel biology.</title>
        <authorList>
            <person name="Wiegand S."/>
            <person name="Jogler M."/>
            <person name="Boedeker C."/>
            <person name="Pinto D."/>
            <person name="Vollmers J."/>
            <person name="Rivas-Marin E."/>
            <person name="Kohn T."/>
            <person name="Peeters S.H."/>
            <person name="Heuer A."/>
            <person name="Rast P."/>
            <person name="Oberbeckmann S."/>
            <person name="Bunk B."/>
            <person name="Jeske O."/>
            <person name="Meyerdierks A."/>
            <person name="Storesund J.E."/>
            <person name="Kallscheuer N."/>
            <person name="Luecker S."/>
            <person name="Lage O.M."/>
            <person name="Pohl T."/>
            <person name="Merkel B.J."/>
            <person name="Hornburger P."/>
            <person name="Mueller R.-W."/>
            <person name="Bruemmer F."/>
            <person name="Labrenz M."/>
            <person name="Spormann A.M."/>
            <person name="Op den Camp H."/>
            <person name="Overmann J."/>
            <person name="Amann R."/>
            <person name="Jetten M.S.M."/>
            <person name="Mascher T."/>
            <person name="Medema M.H."/>
            <person name="Devos D.P."/>
            <person name="Kaster A.-K."/>
            <person name="Ovreas L."/>
            <person name="Rohde M."/>
            <person name="Galperin M.Y."/>
            <person name="Jogler C."/>
        </authorList>
    </citation>
    <scope>NUCLEOTIDE SEQUENCE [LARGE SCALE GENOMIC DNA]</scope>
    <source>
        <strain evidence="1 2">ETA_A1</strain>
    </source>
</reference>
<name>A0A517XQ37_9BACT</name>
<protein>
    <recommendedName>
        <fullName evidence="3">DUF2325 domain-containing protein</fullName>
    </recommendedName>
</protein>